<evidence type="ECO:0000256" key="1">
    <source>
        <dbReference type="SAM" id="MobiDB-lite"/>
    </source>
</evidence>
<organism evidence="2 3">
    <name type="scientific">Qipengyuania psychrotolerans</name>
    <dbReference type="NCBI Taxonomy" id="2867238"/>
    <lineage>
        <taxon>Bacteria</taxon>
        <taxon>Pseudomonadati</taxon>
        <taxon>Pseudomonadota</taxon>
        <taxon>Alphaproteobacteria</taxon>
        <taxon>Sphingomonadales</taxon>
        <taxon>Erythrobacteraceae</taxon>
        <taxon>Qipengyuania</taxon>
    </lineage>
</organism>
<feature type="compositionally biased region" description="Polar residues" evidence="1">
    <location>
        <begin position="14"/>
        <end position="28"/>
    </location>
</feature>
<protein>
    <submittedName>
        <fullName evidence="2">Uncharacterized protein</fullName>
    </submittedName>
</protein>
<proteinExistence type="predicted"/>
<accession>A0ABX8ZAU8</accession>
<dbReference type="EMBL" id="CP081297">
    <property type="protein sequence ID" value="QZD86125.1"/>
    <property type="molecule type" value="Genomic_DNA"/>
</dbReference>
<name>A0ABX8ZAU8_9SPHN</name>
<sequence length="66" mass="6711">MRSIPARSRASSSGVTRRMQTGVPSSSAVLIEPGPQPPRQDAWADGGLGGLIGLLPGCSAKDVDPP</sequence>
<feature type="region of interest" description="Disordered" evidence="1">
    <location>
        <begin position="1"/>
        <end position="45"/>
    </location>
</feature>
<evidence type="ECO:0000313" key="2">
    <source>
        <dbReference type="EMBL" id="QZD86125.1"/>
    </source>
</evidence>
<keyword evidence="3" id="KW-1185">Reference proteome</keyword>
<evidence type="ECO:0000313" key="3">
    <source>
        <dbReference type="Proteomes" id="UP000824280"/>
    </source>
</evidence>
<reference evidence="2 3" key="1">
    <citation type="submission" date="2021-08" db="EMBL/GenBank/DDBJ databases">
        <title>Comparative Genomics Analysis of the Genus Qipengyuania Reveals Extensive Genetic Diversity and Metabolic Versatility, Including the Description of Fifteen Novel Species.</title>
        <authorList>
            <person name="Liu Y."/>
        </authorList>
    </citation>
    <scope>NUCLEOTIDE SEQUENCE [LARGE SCALE GENOMIC DNA]</scope>
    <source>
        <strain evidence="2 3">1XM2-8</strain>
    </source>
</reference>
<gene>
    <name evidence="2" type="ORF">K3166_07500</name>
</gene>
<dbReference type="Proteomes" id="UP000824280">
    <property type="component" value="Chromosome"/>
</dbReference>
<feature type="compositionally biased region" description="Low complexity" evidence="1">
    <location>
        <begin position="1"/>
        <end position="13"/>
    </location>
</feature>
<dbReference type="RefSeq" id="WP_221421671.1">
    <property type="nucleotide sequence ID" value="NZ_CP081297.1"/>
</dbReference>